<dbReference type="InterPro" id="IPR033121">
    <property type="entry name" value="PEPTIDASE_A1"/>
</dbReference>
<dbReference type="GO" id="GO:0004190">
    <property type="term" value="F:aspartic-type endopeptidase activity"/>
    <property type="evidence" value="ECO:0007669"/>
    <property type="project" value="UniProtKB-KW"/>
</dbReference>
<dbReference type="PANTHER" id="PTHR47966">
    <property type="entry name" value="BETA-SITE APP-CLEAVING ENZYME, ISOFORM A-RELATED"/>
    <property type="match status" value="1"/>
</dbReference>
<evidence type="ECO:0000256" key="2">
    <source>
        <dbReference type="ARBA" id="ARBA00022750"/>
    </source>
</evidence>
<dbReference type="InterPro" id="IPR001969">
    <property type="entry name" value="Aspartic_peptidase_AS"/>
</dbReference>
<feature type="signal peptide" evidence="4">
    <location>
        <begin position="1"/>
        <end position="18"/>
    </location>
</feature>
<name>A0A165CDP7_EXIGL</name>
<dbReference type="AlphaFoldDB" id="A0A165CDP7"/>
<protein>
    <submittedName>
        <fullName evidence="6">Acid protease</fullName>
    </submittedName>
</protein>
<dbReference type="PRINTS" id="PR00792">
    <property type="entry name" value="PEPSIN"/>
</dbReference>
<keyword evidence="3 6" id="KW-0645">Protease</keyword>
<feature type="chain" id="PRO_5007855985" evidence="4">
    <location>
        <begin position="19"/>
        <end position="400"/>
    </location>
</feature>
<evidence type="ECO:0000256" key="4">
    <source>
        <dbReference type="SAM" id="SignalP"/>
    </source>
</evidence>
<gene>
    <name evidence="6" type="ORF">EXIGLDRAFT_685027</name>
</gene>
<dbReference type="Pfam" id="PF00026">
    <property type="entry name" value="Asp"/>
    <property type="match status" value="1"/>
</dbReference>
<dbReference type="PANTHER" id="PTHR47966:SF51">
    <property type="entry name" value="BETA-SITE APP-CLEAVING ENZYME, ISOFORM A-RELATED"/>
    <property type="match status" value="1"/>
</dbReference>
<keyword evidence="2 3" id="KW-0064">Aspartyl protease</keyword>
<evidence type="ECO:0000259" key="5">
    <source>
        <dbReference type="PROSITE" id="PS51767"/>
    </source>
</evidence>
<feature type="domain" description="Peptidase A1" evidence="5">
    <location>
        <begin position="72"/>
        <end position="390"/>
    </location>
</feature>
<dbReference type="InterPro" id="IPR001461">
    <property type="entry name" value="Aspartic_peptidase_A1"/>
</dbReference>
<evidence type="ECO:0000313" key="7">
    <source>
        <dbReference type="Proteomes" id="UP000077266"/>
    </source>
</evidence>
<dbReference type="SUPFAM" id="SSF50630">
    <property type="entry name" value="Acid proteases"/>
    <property type="match status" value="1"/>
</dbReference>
<evidence type="ECO:0000256" key="1">
    <source>
        <dbReference type="ARBA" id="ARBA00007447"/>
    </source>
</evidence>
<evidence type="ECO:0000256" key="3">
    <source>
        <dbReference type="RuleBase" id="RU000454"/>
    </source>
</evidence>
<dbReference type="FunCoup" id="A0A165CDP7">
    <property type="interactions" value="62"/>
</dbReference>
<keyword evidence="4" id="KW-0732">Signal</keyword>
<dbReference type="Gene3D" id="2.40.70.10">
    <property type="entry name" value="Acid Proteases"/>
    <property type="match status" value="2"/>
</dbReference>
<dbReference type="Proteomes" id="UP000077266">
    <property type="component" value="Unassembled WGS sequence"/>
</dbReference>
<dbReference type="PROSITE" id="PS00141">
    <property type="entry name" value="ASP_PROTEASE"/>
    <property type="match status" value="1"/>
</dbReference>
<proteinExistence type="inferred from homology"/>
<dbReference type="OrthoDB" id="660550at2759"/>
<accession>A0A165CDP7</accession>
<dbReference type="InterPro" id="IPR021109">
    <property type="entry name" value="Peptidase_aspartic_dom_sf"/>
</dbReference>
<dbReference type="GO" id="GO:0006508">
    <property type="term" value="P:proteolysis"/>
    <property type="evidence" value="ECO:0007669"/>
    <property type="project" value="UniProtKB-KW"/>
</dbReference>
<keyword evidence="3" id="KW-0378">Hydrolase</keyword>
<keyword evidence="7" id="KW-1185">Reference proteome</keyword>
<reference evidence="6 7" key="1">
    <citation type="journal article" date="2016" name="Mol. Biol. Evol.">
        <title>Comparative Genomics of Early-Diverging Mushroom-Forming Fungi Provides Insights into the Origins of Lignocellulose Decay Capabilities.</title>
        <authorList>
            <person name="Nagy L.G."/>
            <person name="Riley R."/>
            <person name="Tritt A."/>
            <person name="Adam C."/>
            <person name="Daum C."/>
            <person name="Floudas D."/>
            <person name="Sun H."/>
            <person name="Yadav J.S."/>
            <person name="Pangilinan J."/>
            <person name="Larsson K.H."/>
            <person name="Matsuura K."/>
            <person name="Barry K."/>
            <person name="Labutti K."/>
            <person name="Kuo R."/>
            <person name="Ohm R.A."/>
            <person name="Bhattacharya S.S."/>
            <person name="Shirouzu T."/>
            <person name="Yoshinaga Y."/>
            <person name="Martin F.M."/>
            <person name="Grigoriev I.V."/>
            <person name="Hibbett D.S."/>
        </authorList>
    </citation>
    <scope>NUCLEOTIDE SEQUENCE [LARGE SCALE GENOMIC DNA]</scope>
    <source>
        <strain evidence="6 7">HHB12029</strain>
    </source>
</reference>
<sequence length="400" mass="43156">MVARPFVLVALFFTLVAAAPPLRTLPLTKRIDHSKVKNIVKSDQARAKGLKNVNKGDGEREPVNAFANGIAYVVNVAVGSPAATYSLIVDTGSSNTWIGADKSYQASNTSFPLDEFVSVSYGSGFFEGTAYADQVALSSDLVADYQIIAVADFSFGFEGYDGILGLGPTILTNGTVSDFELVDTVVDTLYYDGRIKARVLGAAFAPLNANGGVGSLAFGAPDPSHYTGLLSYTNVTKAYPSSLYFGIDVRFDYGPRTLGYGSGIVDIGTTLILLASDIFEFYANSTGGVYDYYVGLLRLDEEQYNKLQPLNLRINGATYELTANAQILPRTLNVDVGGDPDAYYLIIADLGYPSGFGFDFILGQSFLERFYSVYDSGQNYDNTDSRVGFAQTKYSFSEVN</sequence>
<dbReference type="InParanoid" id="A0A165CDP7"/>
<organism evidence="6 7">
    <name type="scientific">Exidia glandulosa HHB12029</name>
    <dbReference type="NCBI Taxonomy" id="1314781"/>
    <lineage>
        <taxon>Eukaryota</taxon>
        <taxon>Fungi</taxon>
        <taxon>Dikarya</taxon>
        <taxon>Basidiomycota</taxon>
        <taxon>Agaricomycotina</taxon>
        <taxon>Agaricomycetes</taxon>
        <taxon>Auriculariales</taxon>
        <taxon>Exidiaceae</taxon>
        <taxon>Exidia</taxon>
    </lineage>
</organism>
<dbReference type="EMBL" id="KV426334">
    <property type="protein sequence ID" value="KZV82283.1"/>
    <property type="molecule type" value="Genomic_DNA"/>
</dbReference>
<dbReference type="CDD" id="cd05471">
    <property type="entry name" value="pepsin_like"/>
    <property type="match status" value="1"/>
</dbReference>
<dbReference type="InterPro" id="IPR034164">
    <property type="entry name" value="Pepsin-like_dom"/>
</dbReference>
<dbReference type="PROSITE" id="PS51767">
    <property type="entry name" value="PEPTIDASE_A1"/>
    <property type="match status" value="1"/>
</dbReference>
<comment type="similarity">
    <text evidence="1 3">Belongs to the peptidase A1 family.</text>
</comment>
<evidence type="ECO:0000313" key="6">
    <source>
        <dbReference type="EMBL" id="KZV82283.1"/>
    </source>
</evidence>